<name>A0AAV4IUI4_9GAST</name>
<protein>
    <submittedName>
        <fullName evidence="2">Uncharacterized protein</fullName>
    </submittedName>
</protein>
<sequence>MQHNILLDCVYFNGHRYTLQPKVMFLRPPEDLWLPGRPADDGRAHQGCTHHRERLTRITFTAEEVMSSFKLVGQEVRPGSSKVQSGPVTPALRDPGSDKADVRLNYRKRASGIYQATQTS</sequence>
<gene>
    <name evidence="2" type="ORF">ElyMa_001384700</name>
</gene>
<accession>A0AAV4IUI4</accession>
<dbReference type="EMBL" id="BMAT01002740">
    <property type="protein sequence ID" value="GFS12937.1"/>
    <property type="molecule type" value="Genomic_DNA"/>
</dbReference>
<keyword evidence="3" id="KW-1185">Reference proteome</keyword>
<organism evidence="2 3">
    <name type="scientific">Elysia marginata</name>
    <dbReference type="NCBI Taxonomy" id="1093978"/>
    <lineage>
        <taxon>Eukaryota</taxon>
        <taxon>Metazoa</taxon>
        <taxon>Spiralia</taxon>
        <taxon>Lophotrochozoa</taxon>
        <taxon>Mollusca</taxon>
        <taxon>Gastropoda</taxon>
        <taxon>Heterobranchia</taxon>
        <taxon>Euthyneura</taxon>
        <taxon>Panpulmonata</taxon>
        <taxon>Sacoglossa</taxon>
        <taxon>Placobranchoidea</taxon>
        <taxon>Plakobranchidae</taxon>
        <taxon>Elysia</taxon>
    </lineage>
</organism>
<feature type="region of interest" description="Disordered" evidence="1">
    <location>
        <begin position="76"/>
        <end position="99"/>
    </location>
</feature>
<evidence type="ECO:0000256" key="1">
    <source>
        <dbReference type="SAM" id="MobiDB-lite"/>
    </source>
</evidence>
<evidence type="ECO:0000313" key="2">
    <source>
        <dbReference type="EMBL" id="GFS12937.1"/>
    </source>
</evidence>
<dbReference type="Proteomes" id="UP000762676">
    <property type="component" value="Unassembled WGS sequence"/>
</dbReference>
<reference evidence="2 3" key="1">
    <citation type="journal article" date="2021" name="Elife">
        <title>Chloroplast acquisition without the gene transfer in kleptoplastic sea slugs, Plakobranchus ocellatus.</title>
        <authorList>
            <person name="Maeda T."/>
            <person name="Takahashi S."/>
            <person name="Yoshida T."/>
            <person name="Shimamura S."/>
            <person name="Takaki Y."/>
            <person name="Nagai Y."/>
            <person name="Toyoda A."/>
            <person name="Suzuki Y."/>
            <person name="Arimoto A."/>
            <person name="Ishii H."/>
            <person name="Satoh N."/>
            <person name="Nishiyama T."/>
            <person name="Hasebe M."/>
            <person name="Maruyama T."/>
            <person name="Minagawa J."/>
            <person name="Obokata J."/>
            <person name="Shigenobu S."/>
        </authorList>
    </citation>
    <scope>NUCLEOTIDE SEQUENCE [LARGE SCALE GENOMIC DNA]</scope>
</reference>
<proteinExistence type="predicted"/>
<evidence type="ECO:0000313" key="3">
    <source>
        <dbReference type="Proteomes" id="UP000762676"/>
    </source>
</evidence>
<comment type="caution">
    <text evidence="2">The sequence shown here is derived from an EMBL/GenBank/DDBJ whole genome shotgun (WGS) entry which is preliminary data.</text>
</comment>
<dbReference type="AlphaFoldDB" id="A0AAV4IUI4"/>